<evidence type="ECO:0000313" key="3">
    <source>
        <dbReference type="EMBL" id="KGN52564.1"/>
    </source>
</evidence>
<proteinExistence type="predicted"/>
<sequence>MYSSEGRREIELNSEFVELRIRIDLSLLPQKRKRKRKKKREKNLNRTASTHQSTAPPGSSFDLTRSSSLLCLIFSQFRLRQISPAPDFLFLPLPFSFTIQAFQFLLTVISTWYAVYSCKSSLQLVSGHFAT</sequence>
<gene>
    <name evidence="3" type="ORF">Csa_5G643920</name>
</gene>
<organism evidence="3 4">
    <name type="scientific">Cucumis sativus</name>
    <name type="common">Cucumber</name>
    <dbReference type="NCBI Taxonomy" id="3659"/>
    <lineage>
        <taxon>Eukaryota</taxon>
        <taxon>Viridiplantae</taxon>
        <taxon>Streptophyta</taxon>
        <taxon>Embryophyta</taxon>
        <taxon>Tracheophyta</taxon>
        <taxon>Spermatophyta</taxon>
        <taxon>Magnoliopsida</taxon>
        <taxon>eudicotyledons</taxon>
        <taxon>Gunneridae</taxon>
        <taxon>Pentapetalae</taxon>
        <taxon>rosids</taxon>
        <taxon>fabids</taxon>
        <taxon>Cucurbitales</taxon>
        <taxon>Cucurbitaceae</taxon>
        <taxon>Benincaseae</taxon>
        <taxon>Cucumis</taxon>
    </lineage>
</organism>
<keyword evidence="2" id="KW-1133">Transmembrane helix</keyword>
<protein>
    <submittedName>
        <fullName evidence="3">Uncharacterized protein</fullName>
    </submittedName>
</protein>
<dbReference type="Gramene" id="KGN52564">
    <property type="protein sequence ID" value="KGN52564"/>
    <property type="gene ID" value="Csa_5G643920"/>
</dbReference>
<reference evidence="3 4" key="2">
    <citation type="journal article" date="2009" name="PLoS ONE">
        <title>An integrated genetic and cytogenetic map of the cucumber genome.</title>
        <authorList>
            <person name="Ren Y."/>
            <person name="Zhang Z."/>
            <person name="Liu J."/>
            <person name="Staub J.E."/>
            <person name="Han Y."/>
            <person name="Cheng Z."/>
            <person name="Li X."/>
            <person name="Lu J."/>
            <person name="Miao H."/>
            <person name="Kang H."/>
            <person name="Xie B."/>
            <person name="Gu X."/>
            <person name="Wang X."/>
            <person name="Du Y."/>
            <person name="Jin W."/>
            <person name="Huang S."/>
        </authorList>
    </citation>
    <scope>NUCLEOTIDE SEQUENCE [LARGE SCALE GENOMIC DNA]</scope>
    <source>
        <strain evidence="4">cv. 9930</strain>
    </source>
</reference>
<keyword evidence="2" id="KW-0472">Membrane</keyword>
<feature type="transmembrane region" description="Helical" evidence="2">
    <location>
        <begin position="88"/>
        <end position="115"/>
    </location>
</feature>
<reference evidence="3 4" key="3">
    <citation type="journal article" date="2010" name="BMC Genomics">
        <title>Transcriptome sequencing and comparative analysis of cucumber flowers with different sex types.</title>
        <authorList>
            <person name="Guo S."/>
            <person name="Zheng Y."/>
            <person name="Joung J.G."/>
            <person name="Liu S."/>
            <person name="Zhang Z."/>
            <person name="Crasta O.R."/>
            <person name="Sobral B.W."/>
            <person name="Xu Y."/>
            <person name="Huang S."/>
            <person name="Fei Z."/>
        </authorList>
    </citation>
    <scope>NUCLEOTIDE SEQUENCE [LARGE SCALE GENOMIC DNA]</scope>
    <source>
        <strain evidence="4">cv. 9930</strain>
    </source>
</reference>
<accession>A0A0A0KUK3</accession>
<evidence type="ECO:0000256" key="2">
    <source>
        <dbReference type="SAM" id="Phobius"/>
    </source>
</evidence>
<feature type="compositionally biased region" description="Basic residues" evidence="1">
    <location>
        <begin position="31"/>
        <end position="41"/>
    </location>
</feature>
<keyword evidence="2" id="KW-0812">Transmembrane</keyword>
<evidence type="ECO:0000313" key="4">
    <source>
        <dbReference type="Proteomes" id="UP000029981"/>
    </source>
</evidence>
<evidence type="ECO:0000256" key="1">
    <source>
        <dbReference type="SAM" id="MobiDB-lite"/>
    </source>
</evidence>
<name>A0A0A0KUK3_CUCSA</name>
<reference evidence="3 4" key="1">
    <citation type="journal article" date="2009" name="Nat. Genet.">
        <title>The genome of the cucumber, Cucumis sativus L.</title>
        <authorList>
            <person name="Huang S."/>
            <person name="Li R."/>
            <person name="Zhang Z."/>
            <person name="Li L."/>
            <person name="Gu X."/>
            <person name="Fan W."/>
            <person name="Lucas W.J."/>
            <person name="Wang X."/>
            <person name="Xie B."/>
            <person name="Ni P."/>
            <person name="Ren Y."/>
            <person name="Zhu H."/>
            <person name="Li J."/>
            <person name="Lin K."/>
            <person name="Jin W."/>
            <person name="Fei Z."/>
            <person name="Li G."/>
            <person name="Staub J."/>
            <person name="Kilian A."/>
            <person name="van der Vossen E.A."/>
            <person name="Wu Y."/>
            <person name="Guo J."/>
            <person name="He J."/>
            <person name="Jia Z."/>
            <person name="Ren Y."/>
            <person name="Tian G."/>
            <person name="Lu Y."/>
            <person name="Ruan J."/>
            <person name="Qian W."/>
            <person name="Wang M."/>
            <person name="Huang Q."/>
            <person name="Li B."/>
            <person name="Xuan Z."/>
            <person name="Cao J."/>
            <person name="Asan"/>
            <person name="Wu Z."/>
            <person name="Zhang J."/>
            <person name="Cai Q."/>
            <person name="Bai Y."/>
            <person name="Zhao B."/>
            <person name="Han Y."/>
            <person name="Li Y."/>
            <person name="Li X."/>
            <person name="Wang S."/>
            <person name="Shi Q."/>
            <person name="Liu S."/>
            <person name="Cho W.K."/>
            <person name="Kim J.Y."/>
            <person name="Xu Y."/>
            <person name="Heller-Uszynska K."/>
            <person name="Miao H."/>
            <person name="Cheng Z."/>
            <person name="Zhang S."/>
            <person name="Wu J."/>
            <person name="Yang Y."/>
            <person name="Kang H."/>
            <person name="Li M."/>
            <person name="Liang H."/>
            <person name="Ren X."/>
            <person name="Shi Z."/>
            <person name="Wen M."/>
            <person name="Jian M."/>
            <person name="Yang H."/>
            <person name="Zhang G."/>
            <person name="Yang Z."/>
            <person name="Chen R."/>
            <person name="Liu S."/>
            <person name="Li J."/>
            <person name="Ma L."/>
            <person name="Liu H."/>
            <person name="Zhou Y."/>
            <person name="Zhao J."/>
            <person name="Fang X."/>
            <person name="Li G."/>
            <person name="Fang L."/>
            <person name="Li Y."/>
            <person name="Liu D."/>
            <person name="Zheng H."/>
            <person name="Zhang Y."/>
            <person name="Qin N."/>
            <person name="Li Z."/>
            <person name="Yang G."/>
            <person name="Yang S."/>
            <person name="Bolund L."/>
            <person name="Kristiansen K."/>
            <person name="Zheng H."/>
            <person name="Li S."/>
            <person name="Zhang X."/>
            <person name="Yang H."/>
            <person name="Wang J."/>
            <person name="Sun R."/>
            <person name="Zhang B."/>
            <person name="Jiang S."/>
            <person name="Wang J."/>
            <person name="Du Y."/>
            <person name="Li S."/>
        </authorList>
    </citation>
    <scope>NUCLEOTIDE SEQUENCE [LARGE SCALE GENOMIC DNA]</scope>
    <source>
        <strain evidence="4">cv. 9930</strain>
    </source>
</reference>
<dbReference type="EMBL" id="CM002926">
    <property type="protein sequence ID" value="KGN52564.1"/>
    <property type="molecule type" value="Genomic_DNA"/>
</dbReference>
<feature type="compositionally biased region" description="Polar residues" evidence="1">
    <location>
        <begin position="45"/>
        <end position="62"/>
    </location>
</feature>
<reference evidence="3 4" key="4">
    <citation type="journal article" date="2011" name="BMC Genomics">
        <title>RNA-Seq improves annotation of protein-coding genes in the cucumber genome.</title>
        <authorList>
            <person name="Li Z."/>
            <person name="Zhang Z."/>
            <person name="Yan P."/>
            <person name="Huang S."/>
            <person name="Fei Z."/>
            <person name="Lin K."/>
        </authorList>
    </citation>
    <scope>NUCLEOTIDE SEQUENCE [LARGE SCALE GENOMIC DNA]</scope>
    <source>
        <strain evidence="4">cv. 9930</strain>
    </source>
</reference>
<dbReference type="Proteomes" id="UP000029981">
    <property type="component" value="Chromosome 5"/>
</dbReference>
<dbReference type="AlphaFoldDB" id="A0A0A0KUK3"/>
<feature type="region of interest" description="Disordered" evidence="1">
    <location>
        <begin position="31"/>
        <end position="62"/>
    </location>
</feature>
<keyword evidence="4" id="KW-1185">Reference proteome</keyword>